<sequence>MAVRLVVDDYANRHNALKKLVAKEGVVESQSWVVRWSGVCSALGLGISLFAGGAFAEAWGAGVTPVYAPDFEPGSVQAVKLTECNMTPGMVYWAGGQASASCAGYDISLASISKTNKHAEEESEAGTHVVIKLQEKGKAAAKAVLKMASFPGGEFVDLAYSADLNGDGKPDFVIETSSHGNGLAGEFGGRLFLLSSDDGYRYLSKSGVMSDSRIVRFANESAATLILQRIAEPAGPDGPTAVLSRDGKEHSYFIFDLVQFDPASPKGAKLNNSQDARFPFWAQYTNKPQKSETTLLTPARKKALWHDPVASAAAGKLVAR</sequence>
<dbReference type="AlphaFoldDB" id="A0A2Z6GAI7"/>
<gene>
    <name evidence="1" type="ORF">OYT1_ch0897</name>
</gene>
<dbReference type="EMBL" id="AP018738">
    <property type="protein sequence ID" value="BBE50460.1"/>
    <property type="molecule type" value="Genomic_DNA"/>
</dbReference>
<accession>A0A2Z6GAI7</accession>
<evidence type="ECO:0008006" key="3">
    <source>
        <dbReference type="Google" id="ProtNLM"/>
    </source>
</evidence>
<dbReference type="STRING" id="1188319.OYT1_01765"/>
<evidence type="ECO:0000313" key="2">
    <source>
        <dbReference type="Proteomes" id="UP000033070"/>
    </source>
</evidence>
<name>A0A2Z6GAI7_9PROT</name>
<protein>
    <recommendedName>
        <fullName evidence="3">FG-GAP repeat protein</fullName>
    </recommendedName>
</protein>
<dbReference type="Proteomes" id="UP000033070">
    <property type="component" value="Chromosome"/>
</dbReference>
<dbReference type="RefSeq" id="WP_062626932.1">
    <property type="nucleotide sequence ID" value="NZ_AP018738.1"/>
</dbReference>
<dbReference type="KEGG" id="fam:OYT1_ch0897"/>
<keyword evidence="2" id="KW-1185">Reference proteome</keyword>
<evidence type="ECO:0000313" key="1">
    <source>
        <dbReference type="EMBL" id="BBE50460.1"/>
    </source>
</evidence>
<reference evidence="1 2" key="1">
    <citation type="submission" date="2018-06" db="EMBL/GenBank/DDBJ databases">
        <title>OYT1 Genome Sequencing.</title>
        <authorList>
            <person name="Kato S."/>
            <person name="Itoh T."/>
            <person name="Ohkuma M."/>
        </authorList>
    </citation>
    <scope>NUCLEOTIDE SEQUENCE [LARGE SCALE GENOMIC DNA]</scope>
    <source>
        <strain evidence="1 2">OYT1</strain>
    </source>
</reference>
<organism evidence="1 2">
    <name type="scientific">Ferriphaselus amnicola</name>
    <dbReference type="NCBI Taxonomy" id="1188319"/>
    <lineage>
        <taxon>Bacteria</taxon>
        <taxon>Pseudomonadati</taxon>
        <taxon>Pseudomonadota</taxon>
        <taxon>Betaproteobacteria</taxon>
        <taxon>Nitrosomonadales</taxon>
        <taxon>Gallionellaceae</taxon>
        <taxon>Ferriphaselus</taxon>
    </lineage>
</organism>
<proteinExistence type="predicted"/>